<dbReference type="KEGG" id="aagg:ETAA8_29090"/>
<feature type="region of interest" description="Disordered" evidence="2">
    <location>
        <begin position="189"/>
        <end position="244"/>
    </location>
</feature>
<feature type="coiled-coil region" evidence="1">
    <location>
        <begin position="126"/>
        <end position="186"/>
    </location>
</feature>
<evidence type="ECO:0000313" key="4">
    <source>
        <dbReference type="EMBL" id="QDU27818.1"/>
    </source>
</evidence>
<dbReference type="EMBL" id="CP036274">
    <property type="protein sequence ID" value="QDU27818.1"/>
    <property type="molecule type" value="Genomic_DNA"/>
</dbReference>
<feature type="chain" id="PRO_5021824576" evidence="3">
    <location>
        <begin position="26"/>
        <end position="244"/>
    </location>
</feature>
<evidence type="ECO:0000313" key="5">
    <source>
        <dbReference type="Proteomes" id="UP000315017"/>
    </source>
</evidence>
<dbReference type="RefSeq" id="WP_145089071.1">
    <property type="nucleotide sequence ID" value="NZ_CP036274.1"/>
</dbReference>
<accession>A0A517YC49</accession>
<evidence type="ECO:0000256" key="3">
    <source>
        <dbReference type="SAM" id="SignalP"/>
    </source>
</evidence>
<keyword evidence="1" id="KW-0175">Coiled coil</keyword>
<evidence type="ECO:0000256" key="1">
    <source>
        <dbReference type="SAM" id="Coils"/>
    </source>
</evidence>
<gene>
    <name evidence="4" type="ORF">ETAA8_29090</name>
</gene>
<feature type="compositionally biased region" description="Basic and acidic residues" evidence="2">
    <location>
        <begin position="204"/>
        <end position="226"/>
    </location>
</feature>
<dbReference type="Proteomes" id="UP000315017">
    <property type="component" value="Chromosome"/>
</dbReference>
<reference evidence="4 5" key="1">
    <citation type="submission" date="2019-02" db="EMBL/GenBank/DDBJ databases">
        <title>Deep-cultivation of Planctomycetes and their phenomic and genomic characterization uncovers novel biology.</title>
        <authorList>
            <person name="Wiegand S."/>
            <person name="Jogler M."/>
            <person name="Boedeker C."/>
            <person name="Pinto D."/>
            <person name="Vollmers J."/>
            <person name="Rivas-Marin E."/>
            <person name="Kohn T."/>
            <person name="Peeters S.H."/>
            <person name="Heuer A."/>
            <person name="Rast P."/>
            <person name="Oberbeckmann S."/>
            <person name="Bunk B."/>
            <person name="Jeske O."/>
            <person name="Meyerdierks A."/>
            <person name="Storesund J.E."/>
            <person name="Kallscheuer N."/>
            <person name="Luecker S."/>
            <person name="Lage O.M."/>
            <person name="Pohl T."/>
            <person name="Merkel B.J."/>
            <person name="Hornburger P."/>
            <person name="Mueller R.-W."/>
            <person name="Bruemmer F."/>
            <person name="Labrenz M."/>
            <person name="Spormann A.M."/>
            <person name="Op den Camp H."/>
            <person name="Overmann J."/>
            <person name="Amann R."/>
            <person name="Jetten M.S.M."/>
            <person name="Mascher T."/>
            <person name="Medema M.H."/>
            <person name="Devos D.P."/>
            <person name="Kaster A.-K."/>
            <person name="Ovreas L."/>
            <person name="Rohde M."/>
            <person name="Galperin M.Y."/>
            <person name="Jogler C."/>
        </authorList>
    </citation>
    <scope>NUCLEOTIDE SEQUENCE [LARGE SCALE GENOMIC DNA]</scope>
    <source>
        <strain evidence="4 5">ETA_A8</strain>
    </source>
</reference>
<name>A0A517YC49_9BACT</name>
<evidence type="ECO:0000256" key="2">
    <source>
        <dbReference type="SAM" id="MobiDB-lite"/>
    </source>
</evidence>
<dbReference type="OrthoDB" id="213467at2"/>
<keyword evidence="5" id="KW-1185">Reference proteome</keyword>
<organism evidence="4 5">
    <name type="scientific">Anatilimnocola aggregata</name>
    <dbReference type="NCBI Taxonomy" id="2528021"/>
    <lineage>
        <taxon>Bacteria</taxon>
        <taxon>Pseudomonadati</taxon>
        <taxon>Planctomycetota</taxon>
        <taxon>Planctomycetia</taxon>
        <taxon>Pirellulales</taxon>
        <taxon>Pirellulaceae</taxon>
        <taxon>Anatilimnocola</taxon>
    </lineage>
</organism>
<protein>
    <submittedName>
        <fullName evidence="4">Uncharacterized protein</fullName>
    </submittedName>
</protein>
<dbReference type="AlphaFoldDB" id="A0A517YC49"/>
<feature type="signal peptide" evidence="3">
    <location>
        <begin position="1"/>
        <end position="25"/>
    </location>
</feature>
<proteinExistence type="predicted"/>
<keyword evidence="3" id="KW-0732">Signal</keyword>
<sequence length="244" mass="27433" precursor="true">MFGSRLMLILLGVVCWLNAGNSADAQRPGAKPMPKPGQARLVTITPEREATVTDFVTRNHPELAQLLSHLKANQPKEYERALRDLFRVTEKLAMVHERDSRQYDLELKAWQAQSRAQLLVARMKMGDAASSENEDLKEQLREILAEQWQARLDVLRLERERVTGRLGKLEEDISKLERDRDAVIEQHLKSLTSSGANSGKAKGKPLDKRPSERVASEKLSGEKASGEKPSPATSVKQPVKQRPE</sequence>